<accession>A0A395V8K6</accession>
<protein>
    <submittedName>
        <fullName evidence="1">23S rRNA methyltransferase</fullName>
    </submittedName>
</protein>
<name>A0A395V8K6_9FIRM</name>
<dbReference type="AlphaFoldDB" id="A0A395V8K6"/>
<evidence type="ECO:0000313" key="1">
    <source>
        <dbReference type="EMBL" id="RGS41620.1"/>
    </source>
</evidence>
<keyword evidence="1" id="KW-0489">Methyltransferase</keyword>
<dbReference type="GO" id="GO:0008168">
    <property type="term" value="F:methyltransferase activity"/>
    <property type="evidence" value="ECO:0007669"/>
    <property type="project" value="UniProtKB-KW"/>
</dbReference>
<proteinExistence type="predicted"/>
<comment type="caution">
    <text evidence="1">The sequence shown here is derived from an EMBL/GenBank/DDBJ whole genome shotgun (WGS) entry which is preliminary data.</text>
</comment>
<reference evidence="1 2" key="1">
    <citation type="submission" date="2018-08" db="EMBL/GenBank/DDBJ databases">
        <title>A genome reference for cultivated species of the human gut microbiota.</title>
        <authorList>
            <person name="Zou Y."/>
            <person name="Xue W."/>
            <person name="Luo G."/>
        </authorList>
    </citation>
    <scope>NUCLEOTIDE SEQUENCE [LARGE SCALE GENOMIC DNA]</scope>
    <source>
        <strain evidence="1 2">AF22-12AC</strain>
    </source>
</reference>
<dbReference type="EMBL" id="QRVL01000002">
    <property type="protein sequence ID" value="RGS41620.1"/>
    <property type="molecule type" value="Genomic_DNA"/>
</dbReference>
<sequence>METVILLSRKTLDAVININLDMSELDLTSAESKATYAEIKKYVLDKFGLKVSQLYIAQVKREFGLIERINYNVGEGKNHVPQVTPEKREAIIDALKHFQMIE</sequence>
<dbReference type="GO" id="GO:0032259">
    <property type="term" value="P:methylation"/>
    <property type="evidence" value="ECO:0007669"/>
    <property type="project" value="UniProtKB-KW"/>
</dbReference>
<keyword evidence="1" id="KW-0808">Transferase</keyword>
<organism evidence="1 2">
    <name type="scientific">Roseburia hominis</name>
    <dbReference type="NCBI Taxonomy" id="301301"/>
    <lineage>
        <taxon>Bacteria</taxon>
        <taxon>Bacillati</taxon>
        <taxon>Bacillota</taxon>
        <taxon>Clostridia</taxon>
        <taxon>Lachnospirales</taxon>
        <taxon>Lachnospiraceae</taxon>
        <taxon>Roseburia</taxon>
    </lineage>
</organism>
<dbReference type="Proteomes" id="UP000266172">
    <property type="component" value="Unassembled WGS sequence"/>
</dbReference>
<evidence type="ECO:0000313" key="2">
    <source>
        <dbReference type="Proteomes" id="UP000266172"/>
    </source>
</evidence>
<gene>
    <name evidence="1" type="ORF">DWX93_05815</name>
</gene>